<name>A0AAD4RXJ5_9MAGN</name>
<evidence type="ECO:0000313" key="6">
    <source>
        <dbReference type="EMBL" id="KAI3836925.1"/>
    </source>
</evidence>
<feature type="domain" description="SANT" evidence="4">
    <location>
        <begin position="178"/>
        <end position="229"/>
    </location>
</feature>
<dbReference type="GO" id="GO:0000981">
    <property type="term" value="F:DNA-binding transcription factor activity, RNA polymerase II-specific"/>
    <property type="evidence" value="ECO:0007669"/>
    <property type="project" value="TreeGrafter"/>
</dbReference>
<gene>
    <name evidence="6" type="ORF">MKW98_005258</name>
</gene>
<dbReference type="GO" id="GO:0000978">
    <property type="term" value="F:RNA polymerase II cis-regulatory region sequence-specific DNA binding"/>
    <property type="evidence" value="ECO:0007669"/>
    <property type="project" value="TreeGrafter"/>
</dbReference>
<feature type="domain" description="Myb-like" evidence="3">
    <location>
        <begin position="175"/>
        <end position="225"/>
    </location>
</feature>
<sequence length="519" mass="58245">MENVRGDEFRAGFRVVLDRETKNPHVVHHPPPLTAIDRFLLNSSSSERQISPTEFCDSSSTTINSFGGAVDGNGYLSLPSLTDISFVDGLLVDGNSNNFRNDGHKMKKISKRLPESSVSMPTSPIFIKGQWTDGEDRLLVRLVKQYGERKWAQIAHKLGGRAGKQCRERWHNHLRPDIKKDTWSEEEERLLVETHQKVGNRWAEIAKRIPGRTENSIKNHWNATKRRLNSRRKNNKRTAAKSKASFLQTYINGSCIKENILSSSSSTTTTLPITEPPNGIFLNSSNQLSSVLHPEPSSDSSFTDDSPLTLVSHTHDDELLFIQKFFEDIYSKQQLVSSSLVHNKTQLGHEDTPTYDYGYGHRNSSVFEIDSSSLQTPKYGDPPAMGIYNDHEFMVNVSSTSPSTDFTNLYTANNTIQDAHDYSGGSTESCSINSCSTTNSSTHVNSDLYISYLMNEVGSFSSSNNNTSESQCYHGLPDSFMDYLWTDDRGSFHTPITTGKRDMDLIEMVSYSNYTGSHD</sequence>
<evidence type="ECO:0000256" key="1">
    <source>
        <dbReference type="ARBA" id="ARBA00022737"/>
    </source>
</evidence>
<dbReference type="PANTHER" id="PTHR45614">
    <property type="entry name" value="MYB PROTEIN-RELATED"/>
    <property type="match status" value="1"/>
</dbReference>
<dbReference type="InterPro" id="IPR009057">
    <property type="entry name" value="Homeodomain-like_sf"/>
</dbReference>
<feature type="domain" description="HTH myb-type" evidence="5">
    <location>
        <begin position="123"/>
        <end position="178"/>
    </location>
</feature>
<evidence type="ECO:0000256" key="2">
    <source>
        <dbReference type="ARBA" id="ARBA00023125"/>
    </source>
</evidence>
<reference evidence="6" key="1">
    <citation type="submission" date="2022-04" db="EMBL/GenBank/DDBJ databases">
        <title>A functionally conserved STORR gene fusion in Papaver species that diverged 16.8 million years ago.</title>
        <authorList>
            <person name="Catania T."/>
        </authorList>
    </citation>
    <scope>NUCLEOTIDE SEQUENCE</scope>
    <source>
        <strain evidence="6">S-188037</strain>
    </source>
</reference>
<evidence type="ECO:0000259" key="3">
    <source>
        <dbReference type="PROSITE" id="PS50090"/>
    </source>
</evidence>
<dbReference type="PROSITE" id="PS51294">
    <property type="entry name" value="HTH_MYB"/>
    <property type="match status" value="2"/>
</dbReference>
<accession>A0AAD4RXJ5</accession>
<protein>
    <submittedName>
        <fullName evidence="6">Uncharacterized protein</fullName>
    </submittedName>
</protein>
<dbReference type="CDD" id="cd00167">
    <property type="entry name" value="SANT"/>
    <property type="match status" value="2"/>
</dbReference>
<dbReference type="InterPro" id="IPR001005">
    <property type="entry name" value="SANT/Myb"/>
</dbReference>
<dbReference type="GO" id="GO:0005634">
    <property type="term" value="C:nucleus"/>
    <property type="evidence" value="ECO:0007669"/>
    <property type="project" value="TreeGrafter"/>
</dbReference>
<proteinExistence type="predicted"/>
<feature type="domain" description="HTH myb-type" evidence="5">
    <location>
        <begin position="179"/>
        <end position="229"/>
    </location>
</feature>
<evidence type="ECO:0000313" key="7">
    <source>
        <dbReference type="Proteomes" id="UP001202328"/>
    </source>
</evidence>
<dbReference type="FunFam" id="1.10.10.60:FF:000010">
    <property type="entry name" value="Transcriptional activator Myb isoform A"/>
    <property type="match status" value="1"/>
</dbReference>
<evidence type="ECO:0000259" key="4">
    <source>
        <dbReference type="PROSITE" id="PS51293"/>
    </source>
</evidence>
<dbReference type="Gene3D" id="1.10.10.60">
    <property type="entry name" value="Homeodomain-like"/>
    <property type="match status" value="2"/>
</dbReference>
<dbReference type="PROSITE" id="PS51293">
    <property type="entry name" value="SANT"/>
    <property type="match status" value="1"/>
</dbReference>
<dbReference type="Proteomes" id="UP001202328">
    <property type="component" value="Unassembled WGS sequence"/>
</dbReference>
<dbReference type="AlphaFoldDB" id="A0AAD4RXJ5"/>
<dbReference type="EMBL" id="JAJJMB010017633">
    <property type="protein sequence ID" value="KAI3836925.1"/>
    <property type="molecule type" value="Genomic_DNA"/>
</dbReference>
<dbReference type="SUPFAM" id="SSF46689">
    <property type="entry name" value="Homeodomain-like"/>
    <property type="match status" value="1"/>
</dbReference>
<dbReference type="PANTHER" id="PTHR45614:SF218">
    <property type="entry name" value="TRANSCRIPTION FACTOR MYB119-RELATED"/>
    <property type="match status" value="1"/>
</dbReference>
<dbReference type="InterPro" id="IPR017884">
    <property type="entry name" value="SANT_dom"/>
</dbReference>
<feature type="domain" description="Myb-like" evidence="3">
    <location>
        <begin position="123"/>
        <end position="174"/>
    </location>
</feature>
<evidence type="ECO:0000259" key="5">
    <source>
        <dbReference type="PROSITE" id="PS51294"/>
    </source>
</evidence>
<dbReference type="PROSITE" id="PS50090">
    <property type="entry name" value="MYB_LIKE"/>
    <property type="match status" value="2"/>
</dbReference>
<keyword evidence="7" id="KW-1185">Reference proteome</keyword>
<keyword evidence="2" id="KW-0238">DNA-binding</keyword>
<comment type="caution">
    <text evidence="6">The sequence shown here is derived from an EMBL/GenBank/DDBJ whole genome shotgun (WGS) entry which is preliminary data.</text>
</comment>
<dbReference type="SMART" id="SM00717">
    <property type="entry name" value="SANT"/>
    <property type="match status" value="2"/>
</dbReference>
<keyword evidence="1" id="KW-0677">Repeat</keyword>
<dbReference type="Pfam" id="PF13921">
    <property type="entry name" value="Myb_DNA-bind_6"/>
    <property type="match status" value="1"/>
</dbReference>
<organism evidence="6 7">
    <name type="scientific">Papaver atlanticum</name>
    <dbReference type="NCBI Taxonomy" id="357466"/>
    <lineage>
        <taxon>Eukaryota</taxon>
        <taxon>Viridiplantae</taxon>
        <taxon>Streptophyta</taxon>
        <taxon>Embryophyta</taxon>
        <taxon>Tracheophyta</taxon>
        <taxon>Spermatophyta</taxon>
        <taxon>Magnoliopsida</taxon>
        <taxon>Ranunculales</taxon>
        <taxon>Papaveraceae</taxon>
        <taxon>Papaveroideae</taxon>
        <taxon>Papaver</taxon>
    </lineage>
</organism>
<dbReference type="InterPro" id="IPR050560">
    <property type="entry name" value="MYB_TF"/>
</dbReference>
<dbReference type="InterPro" id="IPR017930">
    <property type="entry name" value="Myb_dom"/>
</dbReference>